<dbReference type="CDD" id="cd00078">
    <property type="entry name" value="HECTc"/>
    <property type="match status" value="1"/>
</dbReference>
<dbReference type="SMART" id="SM00119">
    <property type="entry name" value="HECTc"/>
    <property type="match status" value="1"/>
</dbReference>
<dbReference type="FunFam" id="3.30.2160.10:FF:000002">
    <property type="entry name" value="Putative Ubiquitin-protein ligase E3C"/>
    <property type="match status" value="1"/>
</dbReference>
<dbReference type="GO" id="GO:0061630">
    <property type="term" value="F:ubiquitin protein ligase activity"/>
    <property type="evidence" value="ECO:0007669"/>
    <property type="project" value="UniProtKB-EC"/>
</dbReference>
<keyword evidence="3" id="KW-0808">Transferase</keyword>
<dbReference type="OrthoDB" id="8068875at2759"/>
<dbReference type="InParanoid" id="A0A0G4GIH5"/>
<dbReference type="AlphaFoldDB" id="A0A0G4GIH5"/>
<dbReference type="PANTHER" id="PTHR45700:SF2">
    <property type="entry name" value="UBIQUITIN-PROTEIN LIGASE E3C"/>
    <property type="match status" value="1"/>
</dbReference>
<dbReference type="FunFam" id="3.30.2410.10:FF:000003">
    <property type="entry name" value="probable E3 ubiquitin-protein ligase HERC4 isoform X1"/>
    <property type="match status" value="1"/>
</dbReference>
<dbReference type="SUPFAM" id="SSF56204">
    <property type="entry name" value="Hect, E3 ligase catalytic domain"/>
    <property type="match status" value="1"/>
</dbReference>
<evidence type="ECO:0000313" key="8">
    <source>
        <dbReference type="EMBL" id="CEM29655.1"/>
    </source>
</evidence>
<dbReference type="EC" id="2.3.2.26" evidence="2"/>
<dbReference type="Gene3D" id="3.30.2160.10">
    <property type="entry name" value="Hect, E3 ligase catalytic domain"/>
    <property type="match status" value="1"/>
</dbReference>
<dbReference type="GO" id="GO:0000209">
    <property type="term" value="P:protein polyubiquitination"/>
    <property type="evidence" value="ECO:0007669"/>
    <property type="project" value="InterPro"/>
</dbReference>
<dbReference type="EMBL" id="CDMY01000677">
    <property type="protein sequence ID" value="CEM29655.1"/>
    <property type="molecule type" value="Genomic_DNA"/>
</dbReference>
<dbReference type="STRING" id="1169540.A0A0G4GIH5"/>
<dbReference type="Gene3D" id="3.30.2410.10">
    <property type="entry name" value="Hect, E3 ligase catalytic domain"/>
    <property type="match status" value="1"/>
</dbReference>
<feature type="active site" description="Glycyl thioester intermediate" evidence="5">
    <location>
        <position position="1106"/>
    </location>
</feature>
<gene>
    <name evidence="8" type="ORF">Vbra_17889</name>
</gene>
<dbReference type="Pfam" id="PF00632">
    <property type="entry name" value="HECT"/>
    <property type="match status" value="1"/>
</dbReference>
<sequence length="1138" mass="126484">MYGGTFDGSSKGRVVSLAGASGRKQDKTAFLAQQRREREERERHRLREKSATAIQRVYRAFRDLEQHRSDERALFDKRVADVQRVRAALPQDVSAKAVATVLPLLLRHIQFFMRVTRADQADRERLTRVVEWVRESGQQQPGNGNFFASGRSTDRQIVAVYTVQTKRLLTALLALHFPPDCILNVLDCFVSSGQPKGGSVGGLLDAKLPAHVSAVVAHLVQRCGLFGFLADCVGGWLREGERRGDVMMAANMGVVATAAVDEQDVPYRSEGFFVLLFAIPYFVPRTLQTSHDVLQLIRNPPGRLVDRLWQRPTSQGTTIDGTVTDGQPAAMWTLGNLLSFLQQVHNEGGELPPLYLRLLSWSHEKVPPLHLKKALRRYHHLRRASKQAETVDADMPPAAAAAAAAAAEGGWRREDVVMRDVSVSVSGGTGPFDEPPDRLCCQVGILLERFLLRSLLAMVEGDPHQQIAYLLQLYFPPPPMPVPTSPPLRGVTAGSHMSHHSVDEDMEEEQEIGSNVAAIDPAVLNTLAFATGLTAKLYSLIRQEVTRIMQASKCSFTTMVDSFLSQLGSPPVFLSPLATILRAFCAVYLHQLQVMYDHEFRGDGHGPSDGHAGHDAGATNSQRNPLSIPEVRWITPFLNLLAFRLVKTSITNAPQAGAPPKWSLRQLLTGLVRSLYDRDARVHFMKDGDWVVGEARSLLRNRYQLIQGLNAQSPFDDWEAGSQVGGGVANTAIPHANDILDAVLLEIPHTVPFNDRVLVFRHNTAEDRRERTRNPFGGPQHVHQIRRDYIVEDGLTSLGSLDEAGLKDVFRVQFVDSDGMVEAGIDGGGLFKEFLISLSRTAFNPNYGLFQASPNDQSLYPSPAAFVAHPNAAQLFTLLGKVVGKALYEHILIEPQFNRVFLNLLLGRLNQVDDIPSLDPEFHKNLLYLKQYSGNVEELSLTFAASVGELGSTEEHDLIPNGHNIPVTNETKFKYIHLISHFKTNVQIKTPTDAFLQGLQAVLPLEWLRMFSQDELRLLISGTPEGFDVLDLRRHTRLAGGYEEGDETIKLFWEALKEMDKNERAAFLMFVTSCSRAPLLGFQNLTPPFSIHRVNDTTRLPTASTCANLLKLPDYRNKATIMKKLRQSIFSGQGFQLS</sequence>
<evidence type="ECO:0000256" key="1">
    <source>
        <dbReference type="ARBA" id="ARBA00000885"/>
    </source>
</evidence>
<dbReference type="Proteomes" id="UP000041254">
    <property type="component" value="Unassembled WGS sequence"/>
</dbReference>
<evidence type="ECO:0000256" key="3">
    <source>
        <dbReference type="ARBA" id="ARBA00022679"/>
    </source>
</evidence>
<feature type="domain" description="HECT" evidence="7">
    <location>
        <begin position="802"/>
        <end position="1138"/>
    </location>
</feature>
<name>A0A0G4GIH5_VITBC</name>
<keyword evidence="9" id="KW-1185">Reference proteome</keyword>
<accession>A0A0G4GIH5</accession>
<evidence type="ECO:0000256" key="4">
    <source>
        <dbReference type="ARBA" id="ARBA00022786"/>
    </source>
</evidence>
<evidence type="ECO:0000256" key="5">
    <source>
        <dbReference type="PROSITE-ProRule" id="PRU00104"/>
    </source>
</evidence>
<feature type="compositionally biased region" description="Basic and acidic residues" evidence="6">
    <location>
        <begin position="34"/>
        <end position="43"/>
    </location>
</feature>
<evidence type="ECO:0000256" key="2">
    <source>
        <dbReference type="ARBA" id="ARBA00012485"/>
    </source>
</evidence>
<proteinExistence type="predicted"/>
<feature type="compositionally biased region" description="Basic and acidic residues" evidence="6">
    <location>
        <begin position="603"/>
        <end position="614"/>
    </location>
</feature>
<dbReference type="InterPro" id="IPR035983">
    <property type="entry name" value="Hect_E3_ubiquitin_ligase"/>
</dbReference>
<dbReference type="InterPro" id="IPR044611">
    <property type="entry name" value="E3A/B/C-like"/>
</dbReference>
<protein>
    <recommendedName>
        <fullName evidence="2">HECT-type E3 ubiquitin transferase</fullName>
        <ecNumber evidence="2">2.3.2.26</ecNumber>
    </recommendedName>
</protein>
<evidence type="ECO:0000259" key="7">
    <source>
        <dbReference type="PROSITE" id="PS50237"/>
    </source>
</evidence>
<dbReference type="Gene3D" id="3.90.1750.10">
    <property type="entry name" value="Hect, E3 ligase catalytic domains"/>
    <property type="match status" value="1"/>
</dbReference>
<dbReference type="VEuPathDB" id="CryptoDB:Vbra_17889"/>
<dbReference type="PhylomeDB" id="A0A0G4GIH5"/>
<evidence type="ECO:0000313" key="9">
    <source>
        <dbReference type="Proteomes" id="UP000041254"/>
    </source>
</evidence>
<dbReference type="PROSITE" id="PS50237">
    <property type="entry name" value="HECT"/>
    <property type="match status" value="1"/>
</dbReference>
<feature type="region of interest" description="Disordered" evidence="6">
    <location>
        <begin position="603"/>
        <end position="623"/>
    </location>
</feature>
<comment type="catalytic activity">
    <reaction evidence="1">
        <text>S-ubiquitinyl-[E2 ubiquitin-conjugating enzyme]-L-cysteine + [acceptor protein]-L-lysine = [E2 ubiquitin-conjugating enzyme]-L-cysteine + N(6)-ubiquitinyl-[acceptor protein]-L-lysine.</text>
        <dbReference type="EC" id="2.3.2.26"/>
    </reaction>
</comment>
<feature type="region of interest" description="Disordered" evidence="6">
    <location>
        <begin position="18"/>
        <end position="43"/>
    </location>
</feature>
<dbReference type="GO" id="GO:0006511">
    <property type="term" value="P:ubiquitin-dependent protein catabolic process"/>
    <property type="evidence" value="ECO:0007669"/>
    <property type="project" value="TreeGrafter"/>
</dbReference>
<dbReference type="PANTHER" id="PTHR45700">
    <property type="entry name" value="UBIQUITIN-PROTEIN LIGASE E3C"/>
    <property type="match status" value="1"/>
</dbReference>
<organism evidence="8 9">
    <name type="scientific">Vitrella brassicaformis (strain CCMP3155)</name>
    <dbReference type="NCBI Taxonomy" id="1169540"/>
    <lineage>
        <taxon>Eukaryota</taxon>
        <taxon>Sar</taxon>
        <taxon>Alveolata</taxon>
        <taxon>Colpodellida</taxon>
        <taxon>Vitrellaceae</taxon>
        <taxon>Vitrella</taxon>
    </lineage>
</organism>
<dbReference type="InterPro" id="IPR000569">
    <property type="entry name" value="HECT_dom"/>
</dbReference>
<reference evidence="8 9" key="1">
    <citation type="submission" date="2014-11" db="EMBL/GenBank/DDBJ databases">
        <authorList>
            <person name="Zhu J."/>
            <person name="Qi W."/>
            <person name="Song R."/>
        </authorList>
    </citation>
    <scope>NUCLEOTIDE SEQUENCE [LARGE SCALE GENOMIC DNA]</scope>
</reference>
<evidence type="ECO:0000256" key="6">
    <source>
        <dbReference type="SAM" id="MobiDB-lite"/>
    </source>
</evidence>
<keyword evidence="4 5" id="KW-0833">Ubl conjugation pathway</keyword>